<keyword evidence="9" id="KW-0406">Ion transport</keyword>
<evidence type="ECO:0000256" key="8">
    <source>
        <dbReference type="ARBA" id="ARBA00022989"/>
    </source>
</evidence>
<comment type="subcellular location">
    <subcellularLocation>
        <location evidence="1">Membrane</location>
        <topology evidence="1">Multi-pass membrane protein</topology>
    </subcellularLocation>
</comment>
<evidence type="ECO:0000256" key="5">
    <source>
        <dbReference type="ARBA" id="ARBA00022692"/>
    </source>
</evidence>
<sequence>MAQAGGFGDEHGPERLVALSDGVFAIAMTLLVLDISIPPDLGTAGFRHALGELPPKVAAYALSFLIIGAFWLDHRRVLLGMCSVDLRFTTLTLAGLGVTAFVPSRPHCCPNTAPCRHRSPSTPPPSRPWTSPRSPLVLLRARHPERDRTPLPPTLARAWILDLAITVVVFLVTIPLAWPLGADAMWIWLVLIPLKGATGRSRTASSLKTPETDGR</sequence>
<evidence type="ECO:0000256" key="10">
    <source>
        <dbReference type="ARBA" id="ARBA00023136"/>
    </source>
</evidence>
<evidence type="ECO:0000256" key="7">
    <source>
        <dbReference type="ARBA" id="ARBA00022958"/>
    </source>
</evidence>
<keyword evidence="3" id="KW-0813">Transport</keyword>
<keyword evidence="7" id="KW-0630">Potassium</keyword>
<dbReference type="Proteomes" id="UP000286931">
    <property type="component" value="Unassembled WGS sequence"/>
</dbReference>
<evidence type="ECO:0000256" key="14">
    <source>
        <dbReference type="SAM" id="Phobius"/>
    </source>
</evidence>
<feature type="transmembrane region" description="Helical" evidence="14">
    <location>
        <begin position="158"/>
        <end position="178"/>
    </location>
</feature>
<dbReference type="GO" id="GO:0005267">
    <property type="term" value="F:potassium channel activity"/>
    <property type="evidence" value="ECO:0007669"/>
    <property type="project" value="UniProtKB-KW"/>
</dbReference>
<evidence type="ECO:0000256" key="11">
    <source>
        <dbReference type="ARBA" id="ARBA00023303"/>
    </source>
</evidence>
<comment type="caution">
    <text evidence="15">The sequence shown here is derived from an EMBL/GenBank/DDBJ whole genome shotgun (WGS) entry which is preliminary data.</text>
</comment>
<evidence type="ECO:0000256" key="9">
    <source>
        <dbReference type="ARBA" id="ARBA00023065"/>
    </source>
</evidence>
<keyword evidence="10 14" id="KW-0472">Membrane</keyword>
<keyword evidence="5 14" id="KW-0812">Transmembrane</keyword>
<dbReference type="AlphaFoldDB" id="A0A401YR64"/>
<evidence type="ECO:0000256" key="3">
    <source>
        <dbReference type="ARBA" id="ARBA00022448"/>
    </source>
</evidence>
<keyword evidence="4" id="KW-0633">Potassium transport</keyword>
<accession>A0A401YR64</accession>
<name>A0A401YR64_9ACTN</name>
<keyword evidence="11" id="KW-0407">Ion channel</keyword>
<evidence type="ECO:0000256" key="6">
    <source>
        <dbReference type="ARBA" id="ARBA00022826"/>
    </source>
</evidence>
<protein>
    <submittedName>
        <fullName evidence="15">DUF1211 domain-containing membrane protein</fullName>
    </submittedName>
</protein>
<keyword evidence="8 14" id="KW-1133">Transmembrane helix</keyword>
<feature type="region of interest" description="Disordered" evidence="13">
    <location>
        <begin position="112"/>
        <end position="133"/>
    </location>
</feature>
<organism evidence="15 16">
    <name type="scientific">Embleya hyalina</name>
    <dbReference type="NCBI Taxonomy" id="516124"/>
    <lineage>
        <taxon>Bacteria</taxon>
        <taxon>Bacillati</taxon>
        <taxon>Actinomycetota</taxon>
        <taxon>Actinomycetes</taxon>
        <taxon>Kitasatosporales</taxon>
        <taxon>Streptomycetaceae</taxon>
        <taxon>Embleya</taxon>
    </lineage>
</organism>
<dbReference type="Pfam" id="PF06736">
    <property type="entry name" value="TMEM175"/>
    <property type="match status" value="1"/>
</dbReference>
<evidence type="ECO:0000256" key="13">
    <source>
        <dbReference type="SAM" id="MobiDB-lite"/>
    </source>
</evidence>
<comment type="catalytic activity">
    <reaction evidence="12">
        <text>K(+)(in) = K(+)(out)</text>
        <dbReference type="Rhea" id="RHEA:29463"/>
        <dbReference type="ChEBI" id="CHEBI:29103"/>
    </reaction>
</comment>
<keyword evidence="16" id="KW-1185">Reference proteome</keyword>
<feature type="transmembrane region" description="Helical" evidence="14">
    <location>
        <begin position="16"/>
        <end position="37"/>
    </location>
</feature>
<dbReference type="InterPro" id="IPR010617">
    <property type="entry name" value="TMEM175-like"/>
</dbReference>
<feature type="transmembrane region" description="Helical" evidence="14">
    <location>
        <begin position="57"/>
        <end position="73"/>
    </location>
</feature>
<dbReference type="OrthoDB" id="7626281at2"/>
<evidence type="ECO:0000256" key="2">
    <source>
        <dbReference type="ARBA" id="ARBA00006920"/>
    </source>
</evidence>
<reference evidence="15 16" key="1">
    <citation type="submission" date="2018-12" db="EMBL/GenBank/DDBJ databases">
        <title>Draft genome sequence of Embleya hyalina NBRC 13850T.</title>
        <authorList>
            <person name="Komaki H."/>
            <person name="Hosoyama A."/>
            <person name="Kimura A."/>
            <person name="Ichikawa N."/>
            <person name="Tamura T."/>
        </authorList>
    </citation>
    <scope>NUCLEOTIDE SEQUENCE [LARGE SCALE GENOMIC DNA]</scope>
    <source>
        <strain evidence="15 16">NBRC 13850</strain>
    </source>
</reference>
<evidence type="ECO:0000313" key="16">
    <source>
        <dbReference type="Proteomes" id="UP000286931"/>
    </source>
</evidence>
<evidence type="ECO:0000256" key="12">
    <source>
        <dbReference type="ARBA" id="ARBA00034430"/>
    </source>
</evidence>
<evidence type="ECO:0000313" key="15">
    <source>
        <dbReference type="EMBL" id="GCD97082.1"/>
    </source>
</evidence>
<dbReference type="EMBL" id="BIFH01000022">
    <property type="protein sequence ID" value="GCD97082.1"/>
    <property type="molecule type" value="Genomic_DNA"/>
</dbReference>
<proteinExistence type="inferred from homology"/>
<comment type="similarity">
    <text evidence="2">Belongs to the TMEM175 family.</text>
</comment>
<keyword evidence="6" id="KW-0631">Potassium channel</keyword>
<dbReference type="GO" id="GO:0015252">
    <property type="term" value="F:proton channel activity"/>
    <property type="evidence" value="ECO:0007669"/>
    <property type="project" value="InterPro"/>
</dbReference>
<evidence type="ECO:0000256" key="4">
    <source>
        <dbReference type="ARBA" id="ARBA00022538"/>
    </source>
</evidence>
<dbReference type="GO" id="GO:0016020">
    <property type="term" value="C:membrane"/>
    <property type="evidence" value="ECO:0007669"/>
    <property type="project" value="UniProtKB-SubCell"/>
</dbReference>
<evidence type="ECO:0000256" key="1">
    <source>
        <dbReference type="ARBA" id="ARBA00004141"/>
    </source>
</evidence>
<dbReference type="RefSeq" id="WP_126639090.1">
    <property type="nucleotide sequence ID" value="NZ_BIFH01000022.1"/>
</dbReference>
<gene>
    <name evidence="15" type="ORF">EHYA_04769</name>
</gene>